<accession>A0A9K3PYG0</accession>
<dbReference type="AlphaFoldDB" id="A0A9K3PYG0"/>
<feature type="region of interest" description="Disordered" evidence="1">
    <location>
        <begin position="90"/>
        <end position="210"/>
    </location>
</feature>
<comment type="caution">
    <text evidence="2">The sequence shown here is derived from an EMBL/GenBank/DDBJ whole genome shotgun (WGS) entry which is preliminary data.</text>
</comment>
<protein>
    <submittedName>
        <fullName evidence="2">Uncharacterized protein</fullName>
    </submittedName>
</protein>
<feature type="compositionally biased region" description="Basic and acidic residues" evidence="1">
    <location>
        <begin position="21"/>
        <end position="37"/>
    </location>
</feature>
<organism evidence="2 3">
    <name type="scientific">Nitzschia inconspicua</name>
    <dbReference type="NCBI Taxonomy" id="303405"/>
    <lineage>
        <taxon>Eukaryota</taxon>
        <taxon>Sar</taxon>
        <taxon>Stramenopiles</taxon>
        <taxon>Ochrophyta</taxon>
        <taxon>Bacillariophyta</taxon>
        <taxon>Bacillariophyceae</taxon>
        <taxon>Bacillariophycidae</taxon>
        <taxon>Bacillariales</taxon>
        <taxon>Bacillariaceae</taxon>
        <taxon>Nitzschia</taxon>
    </lineage>
</organism>
<evidence type="ECO:0000256" key="1">
    <source>
        <dbReference type="SAM" id="MobiDB-lite"/>
    </source>
</evidence>
<evidence type="ECO:0000313" key="2">
    <source>
        <dbReference type="EMBL" id="KAG7364318.1"/>
    </source>
</evidence>
<reference evidence="2" key="1">
    <citation type="journal article" date="2021" name="Sci. Rep.">
        <title>Diploid genomic architecture of Nitzschia inconspicua, an elite biomass production diatom.</title>
        <authorList>
            <person name="Oliver A."/>
            <person name="Podell S."/>
            <person name="Pinowska A."/>
            <person name="Traller J.C."/>
            <person name="Smith S.R."/>
            <person name="McClure R."/>
            <person name="Beliaev A."/>
            <person name="Bohutskyi P."/>
            <person name="Hill E.A."/>
            <person name="Rabines A."/>
            <person name="Zheng H."/>
            <person name="Allen L.Z."/>
            <person name="Kuo A."/>
            <person name="Grigoriev I.V."/>
            <person name="Allen A.E."/>
            <person name="Hazlebeck D."/>
            <person name="Allen E.E."/>
        </authorList>
    </citation>
    <scope>NUCLEOTIDE SEQUENCE</scope>
    <source>
        <strain evidence="2">Hildebrandi</strain>
    </source>
</reference>
<feature type="compositionally biased region" description="Polar residues" evidence="1">
    <location>
        <begin position="150"/>
        <end position="171"/>
    </location>
</feature>
<dbReference type="Proteomes" id="UP000693970">
    <property type="component" value="Unassembled WGS sequence"/>
</dbReference>
<keyword evidence="3" id="KW-1185">Reference proteome</keyword>
<dbReference type="EMBL" id="JAGRRH010000009">
    <property type="protein sequence ID" value="KAG7364318.1"/>
    <property type="molecule type" value="Genomic_DNA"/>
</dbReference>
<reference evidence="2" key="2">
    <citation type="submission" date="2021-04" db="EMBL/GenBank/DDBJ databases">
        <authorList>
            <person name="Podell S."/>
        </authorList>
    </citation>
    <scope>NUCLEOTIDE SEQUENCE</scope>
    <source>
        <strain evidence="2">Hildebrandi</strain>
    </source>
</reference>
<proteinExistence type="predicted"/>
<gene>
    <name evidence="2" type="ORF">IV203_037520</name>
</gene>
<name>A0A9K3PYG0_9STRA</name>
<feature type="region of interest" description="Disordered" evidence="1">
    <location>
        <begin position="21"/>
        <end position="65"/>
    </location>
</feature>
<feature type="compositionally biased region" description="Basic residues" evidence="1">
    <location>
        <begin position="185"/>
        <end position="195"/>
    </location>
</feature>
<evidence type="ECO:0000313" key="3">
    <source>
        <dbReference type="Proteomes" id="UP000693970"/>
    </source>
</evidence>
<feature type="compositionally biased region" description="Basic and acidic residues" evidence="1">
    <location>
        <begin position="139"/>
        <end position="149"/>
    </location>
</feature>
<sequence length="210" mass="23652">MFHPIYDDVLHQTLAAIPKQDKKMIRSRESGPRHTHIEGVPNCSGARTTPTRKFPTKSHQSKKSENRIAAVGLSIPNVQTTDKDRHIMVTPTSSPHHSPGAKASRKITEQHLPPPVSPPFRITLRRKASKPPSKTKSQIIREEVDEKYDSNGTLHRTTLIQTQNSDGSSSTVRHKECLNPTSPRYRPKPKVKYPSKSKVQQTHANETRNN</sequence>